<sequence length="245" mass="26620">MRSGGNCEEEHHPPMALSRDSASRVDRICLAIRRAIIERALAPGDKLPEDALGERFGVSRTIARQALGQLAGEGLVDLRRNRIAVVATPTFEEARDTFDIRVELERLVVRHLAGALGPEQIAELNAHIAAQDKAAGGPEAASIRLATDFHVLLARMTGKPILIRYVSEVAYRSGLSLSAYGRPHSPECAVNEHRSLVEALAKGDRDAAMRLMAGHLEAVADRAFLPDADRGTRNLVDILAPYVED</sequence>
<organism evidence="5 6">
    <name type="scientific">Aurantimonas manganoxydans (strain ATCC BAA-1229 / DSM 21871 / SI85-9A1)</name>
    <dbReference type="NCBI Taxonomy" id="287752"/>
    <lineage>
        <taxon>Bacteria</taxon>
        <taxon>Pseudomonadati</taxon>
        <taxon>Pseudomonadota</taxon>
        <taxon>Alphaproteobacteria</taxon>
        <taxon>Hyphomicrobiales</taxon>
        <taxon>Aurantimonadaceae</taxon>
        <taxon>Aurantimonas</taxon>
    </lineage>
</organism>
<dbReference type="Pfam" id="PF00392">
    <property type="entry name" value="GntR"/>
    <property type="match status" value="1"/>
</dbReference>
<dbReference type="SMART" id="SM00895">
    <property type="entry name" value="FCD"/>
    <property type="match status" value="1"/>
</dbReference>
<dbReference type="EMBL" id="AAPJ01000003">
    <property type="protein sequence ID" value="EAS50139.1"/>
    <property type="molecule type" value="Genomic_DNA"/>
</dbReference>
<dbReference type="PROSITE" id="PS50949">
    <property type="entry name" value="HTH_GNTR"/>
    <property type="match status" value="1"/>
</dbReference>
<dbReference type="CDD" id="cd07377">
    <property type="entry name" value="WHTH_GntR"/>
    <property type="match status" value="1"/>
</dbReference>
<feature type="domain" description="HTH gntR-type" evidence="4">
    <location>
        <begin position="22"/>
        <end position="89"/>
    </location>
</feature>
<dbReference type="AlphaFoldDB" id="Q1YIH8"/>
<evidence type="ECO:0000256" key="1">
    <source>
        <dbReference type="ARBA" id="ARBA00023015"/>
    </source>
</evidence>
<dbReference type="BioCyc" id="AURANTIMONAS:SI859A1_01501-MONOMER"/>
<dbReference type="InterPro" id="IPR008920">
    <property type="entry name" value="TF_FadR/GntR_C"/>
</dbReference>
<dbReference type="SMART" id="SM00345">
    <property type="entry name" value="HTH_GNTR"/>
    <property type="match status" value="1"/>
</dbReference>
<dbReference type="SUPFAM" id="SSF46785">
    <property type="entry name" value="Winged helix' DNA-binding domain"/>
    <property type="match status" value="1"/>
</dbReference>
<dbReference type="GO" id="GO:0003677">
    <property type="term" value="F:DNA binding"/>
    <property type="evidence" value="ECO:0007669"/>
    <property type="project" value="UniProtKB-KW"/>
</dbReference>
<dbReference type="PANTHER" id="PTHR43537:SF53">
    <property type="entry name" value="HTH-TYPE TRANSCRIPTIONAL REPRESSOR NANR"/>
    <property type="match status" value="1"/>
</dbReference>
<dbReference type="PANTHER" id="PTHR43537">
    <property type="entry name" value="TRANSCRIPTIONAL REGULATOR, GNTR FAMILY"/>
    <property type="match status" value="1"/>
</dbReference>
<dbReference type="InterPro" id="IPR036388">
    <property type="entry name" value="WH-like_DNA-bd_sf"/>
</dbReference>
<evidence type="ECO:0000313" key="5">
    <source>
        <dbReference type="EMBL" id="EAS50139.1"/>
    </source>
</evidence>
<keyword evidence="1" id="KW-0805">Transcription regulation</keyword>
<dbReference type="Gene3D" id="1.10.10.10">
    <property type="entry name" value="Winged helix-like DNA-binding domain superfamily/Winged helix DNA-binding domain"/>
    <property type="match status" value="1"/>
</dbReference>
<dbReference type="Gene3D" id="1.20.120.530">
    <property type="entry name" value="GntR ligand-binding domain-like"/>
    <property type="match status" value="1"/>
</dbReference>
<evidence type="ECO:0000313" key="6">
    <source>
        <dbReference type="Proteomes" id="UP000000321"/>
    </source>
</evidence>
<reference evidence="5 6" key="1">
    <citation type="journal article" date="2008" name="Appl. Environ. Microbiol.">
        <title>Genomic insights into Mn(II) oxidation by the marine alphaproteobacterium Aurantimonas sp. strain SI85-9A1.</title>
        <authorList>
            <person name="Dick G.J."/>
            <person name="Podell S."/>
            <person name="Johnson H.A."/>
            <person name="Rivera-Espinoza Y."/>
            <person name="Bernier-Latmani R."/>
            <person name="McCarthy J.K."/>
            <person name="Torpey J.W."/>
            <person name="Clement B.G."/>
            <person name="Gaasterland T."/>
            <person name="Tebo B.M."/>
        </authorList>
    </citation>
    <scope>NUCLEOTIDE SEQUENCE [LARGE SCALE GENOMIC DNA]</scope>
    <source>
        <strain evidence="5 6">SI85-9A1</strain>
    </source>
</reference>
<name>Q1YIH8_AURMS</name>
<dbReference type="Proteomes" id="UP000000321">
    <property type="component" value="Unassembled WGS sequence"/>
</dbReference>
<dbReference type="SUPFAM" id="SSF48008">
    <property type="entry name" value="GntR ligand-binding domain-like"/>
    <property type="match status" value="1"/>
</dbReference>
<accession>Q1YIH8</accession>
<dbReference type="InterPro" id="IPR011711">
    <property type="entry name" value="GntR_C"/>
</dbReference>
<dbReference type="InterPro" id="IPR000524">
    <property type="entry name" value="Tscrpt_reg_HTH_GntR"/>
</dbReference>
<protein>
    <submittedName>
        <fullName evidence="5">Putative transcriptional regulatory protein</fullName>
    </submittedName>
</protein>
<evidence type="ECO:0000256" key="3">
    <source>
        <dbReference type="ARBA" id="ARBA00023163"/>
    </source>
</evidence>
<keyword evidence="3" id="KW-0804">Transcription</keyword>
<comment type="caution">
    <text evidence="5">The sequence shown here is derived from an EMBL/GenBank/DDBJ whole genome shotgun (WGS) entry which is preliminary data.</text>
</comment>
<evidence type="ECO:0000256" key="2">
    <source>
        <dbReference type="ARBA" id="ARBA00023125"/>
    </source>
</evidence>
<evidence type="ECO:0000259" key="4">
    <source>
        <dbReference type="PROSITE" id="PS50949"/>
    </source>
</evidence>
<keyword evidence="6" id="KW-1185">Reference proteome</keyword>
<dbReference type="HOGENOM" id="CLU_017584_5_0_5"/>
<gene>
    <name evidence="5" type="ORF">SI859A1_01501</name>
</gene>
<keyword evidence="2" id="KW-0238">DNA-binding</keyword>
<dbReference type="GO" id="GO:0003700">
    <property type="term" value="F:DNA-binding transcription factor activity"/>
    <property type="evidence" value="ECO:0007669"/>
    <property type="project" value="InterPro"/>
</dbReference>
<dbReference type="Pfam" id="PF07729">
    <property type="entry name" value="FCD"/>
    <property type="match status" value="1"/>
</dbReference>
<dbReference type="InterPro" id="IPR036390">
    <property type="entry name" value="WH_DNA-bd_sf"/>
</dbReference>
<proteinExistence type="predicted"/>